<feature type="domain" description="Nitrile hydratase alpha/Thiocyanate hydrolase gamma" evidence="7">
    <location>
        <begin position="12"/>
        <end position="192"/>
    </location>
</feature>
<reference evidence="8 9" key="1">
    <citation type="submission" date="2020-07" db="EMBL/GenBank/DDBJ databases">
        <title>Stappia sp., F7233, whole genome shotgun sequencing project.</title>
        <authorList>
            <person name="Jiang S."/>
            <person name="Liu Z.W."/>
            <person name="Du Z.J."/>
        </authorList>
    </citation>
    <scope>NUCLEOTIDE SEQUENCE [LARGE SCALE GENOMIC DNA]</scope>
    <source>
        <strain evidence="8 9">F7233</strain>
    </source>
</reference>
<evidence type="ECO:0000256" key="1">
    <source>
        <dbReference type="ARBA" id="ARBA00009363"/>
    </source>
</evidence>
<dbReference type="Proteomes" id="UP000541109">
    <property type="component" value="Unassembled WGS sequence"/>
</dbReference>
<keyword evidence="9" id="KW-1185">Reference proteome</keyword>
<dbReference type="InterPro" id="IPR023900">
    <property type="entry name" value="CN_Hdrtase_asu/SCN_Hdrlase_gsu"/>
</dbReference>
<feature type="binding site" evidence="6">
    <location>
        <position position="106"/>
    </location>
    <ligand>
        <name>Fe(3+)</name>
        <dbReference type="ChEBI" id="CHEBI:29034"/>
    </ligand>
</feature>
<dbReference type="SUPFAM" id="SSF56209">
    <property type="entry name" value="Nitrile hydratase alpha chain"/>
    <property type="match status" value="1"/>
</dbReference>
<keyword evidence="4 8" id="KW-0456">Lyase</keyword>
<feature type="binding site" evidence="6">
    <location>
        <position position="103"/>
    </location>
    <ligand>
        <name>Fe(3+)</name>
        <dbReference type="ChEBI" id="CHEBI:29034"/>
    </ligand>
</feature>
<evidence type="ECO:0000256" key="2">
    <source>
        <dbReference type="ARBA" id="ARBA00013079"/>
    </source>
</evidence>
<dbReference type="EMBL" id="JACFXV010000063">
    <property type="protein sequence ID" value="MBA5778509.1"/>
    <property type="molecule type" value="Genomic_DNA"/>
</dbReference>
<evidence type="ECO:0000313" key="9">
    <source>
        <dbReference type="Proteomes" id="UP000541109"/>
    </source>
</evidence>
<organism evidence="8 9">
    <name type="scientific">Stappia albiluteola</name>
    <dbReference type="NCBI Taxonomy" id="2758565"/>
    <lineage>
        <taxon>Bacteria</taxon>
        <taxon>Pseudomonadati</taxon>
        <taxon>Pseudomonadota</taxon>
        <taxon>Alphaproteobacteria</taxon>
        <taxon>Hyphomicrobiales</taxon>
        <taxon>Stappiaceae</taxon>
        <taxon>Stappia</taxon>
    </lineage>
</organism>
<evidence type="ECO:0000256" key="4">
    <source>
        <dbReference type="ARBA" id="ARBA00023239"/>
    </source>
</evidence>
<dbReference type="InterPro" id="IPR036648">
    <property type="entry name" value="CN_Hdrase_a/SCN_Hdrase_g_sf"/>
</dbReference>
<feature type="binding site" evidence="6">
    <location>
        <position position="108"/>
    </location>
    <ligand>
        <name>Fe(3+)</name>
        <dbReference type="ChEBI" id="CHEBI:29034"/>
    </ligand>
</feature>
<keyword evidence="6" id="KW-0408">Iron</keyword>
<evidence type="ECO:0000256" key="6">
    <source>
        <dbReference type="PIRSR" id="PIRSR001426-1"/>
    </source>
</evidence>
<comment type="catalytic activity">
    <reaction evidence="5">
        <text>an aliphatic primary amide = an aliphatic nitrile + H2O</text>
        <dbReference type="Rhea" id="RHEA:12673"/>
        <dbReference type="ChEBI" id="CHEBI:15377"/>
        <dbReference type="ChEBI" id="CHEBI:65285"/>
        <dbReference type="ChEBI" id="CHEBI:80291"/>
        <dbReference type="EC" id="4.2.1.84"/>
    </reaction>
</comment>
<dbReference type="Gene3D" id="3.90.330.10">
    <property type="entry name" value="Nitrile hydratase alpha /Thiocyanate hydrolase gamma"/>
    <property type="match status" value="1"/>
</dbReference>
<comment type="similarity">
    <text evidence="1">Belongs to the nitrile hydratase subunit alpha family.</text>
</comment>
<comment type="caution">
    <text evidence="8">The sequence shown here is derived from an EMBL/GenBank/DDBJ whole genome shotgun (WGS) entry which is preliminary data.</text>
</comment>
<dbReference type="GO" id="GO:0046914">
    <property type="term" value="F:transition metal ion binding"/>
    <property type="evidence" value="ECO:0007669"/>
    <property type="project" value="InterPro"/>
</dbReference>
<feature type="binding site" evidence="6">
    <location>
        <position position="107"/>
    </location>
    <ligand>
        <name>Fe(3+)</name>
        <dbReference type="ChEBI" id="CHEBI:29034"/>
    </ligand>
</feature>
<dbReference type="InterPro" id="IPR018141">
    <property type="entry name" value="Nitrile_hydratase_asu"/>
</dbReference>
<proteinExistence type="inferred from homology"/>
<accession>A0A839AJ27</accession>
<dbReference type="GO" id="GO:0018822">
    <property type="term" value="F:nitrile hydratase activity"/>
    <property type="evidence" value="ECO:0007669"/>
    <property type="project" value="UniProtKB-EC"/>
</dbReference>
<gene>
    <name evidence="8" type="primary">nthA</name>
    <name evidence="8" type="ORF">H2509_15380</name>
</gene>
<dbReference type="PIRSF" id="PIRSF001426">
    <property type="entry name" value="NHase_alpha"/>
    <property type="match status" value="1"/>
</dbReference>
<keyword evidence="3 6" id="KW-0479">Metal-binding</keyword>
<dbReference type="AlphaFoldDB" id="A0A839AJ27"/>
<dbReference type="RefSeq" id="WP_182166864.1">
    <property type="nucleotide sequence ID" value="NZ_JACFXV010000063.1"/>
</dbReference>
<evidence type="ECO:0000259" key="7">
    <source>
        <dbReference type="Pfam" id="PF02979"/>
    </source>
</evidence>
<dbReference type="EC" id="4.2.1.84" evidence="2"/>
<evidence type="ECO:0000256" key="3">
    <source>
        <dbReference type="ARBA" id="ARBA00022723"/>
    </source>
</evidence>
<evidence type="ECO:0000313" key="8">
    <source>
        <dbReference type="EMBL" id="MBA5778509.1"/>
    </source>
</evidence>
<dbReference type="Pfam" id="PF02979">
    <property type="entry name" value="NHase_alpha"/>
    <property type="match status" value="1"/>
</dbReference>
<evidence type="ECO:0000256" key="5">
    <source>
        <dbReference type="ARBA" id="ARBA00044877"/>
    </source>
</evidence>
<name>A0A839AJ27_9HYPH</name>
<dbReference type="InterPro" id="IPR004232">
    <property type="entry name" value="CN_Hdrtase_a/SCN_Hdrlase_g"/>
</dbReference>
<protein>
    <recommendedName>
        <fullName evidence="2">nitrile hydratase</fullName>
        <ecNumber evidence="2">4.2.1.84</ecNumber>
    </recommendedName>
</protein>
<sequence>MSHSHTKPPAPIALRVKAIETLLVEKGVLNQGVVDAIVDVFEHNLGPKNGAKVVAKAWTDPAYKEWLLKDGTAAIESLGFSGFQGEYMVVVENTPDIHNVLVCTLCSCYPWPVLGLPPNWYKTAPYRSRVVLNPRSVLEEFDLHVPDNVEVRVWDSTSDVRYMVLPERPKGTEGWSEEQLAELVTRDSMIGTGVCKAA</sequence>
<dbReference type="NCBIfam" id="TIGR01323">
    <property type="entry name" value="nitrile_alph"/>
    <property type="match status" value="1"/>
</dbReference>